<evidence type="ECO:0000256" key="5">
    <source>
        <dbReference type="ARBA" id="ARBA00023136"/>
    </source>
</evidence>
<dbReference type="RefSeq" id="WP_006907565.1">
    <property type="nucleotide sequence ID" value="NZ_CAUPDI010000012.1"/>
</dbReference>
<dbReference type="AlphaFoldDB" id="A0AAJ1V1U1"/>
<sequence>MRLYYEKVMRLASLAGKILLQSNAEEYRVEDTTYRILKTSGLNLPGSYSNTTGLFLSLTDTEQSQYNFSNIVRINERSNNIQNIDAVNNISRLYVSGNIDVDQAYAALKELKTTNYGDLIDYTNIILAAAFVILFGGTSSDFIVAILTGSVLTLMKSIRKHIYFTNFSYNILSVAIGTLFIGLIYAFFPQNLNRSILLGAMIIPFYPGTSITNSMRDILKGNNLAGSIKAVDAFMIITSLTLGYSIGIVLCRAVISFI</sequence>
<feature type="transmembrane region" description="Helical" evidence="7">
    <location>
        <begin position="194"/>
        <end position="212"/>
    </location>
</feature>
<keyword evidence="4 7" id="KW-1133">Transmembrane helix</keyword>
<evidence type="ECO:0000256" key="4">
    <source>
        <dbReference type="ARBA" id="ARBA00022989"/>
    </source>
</evidence>
<keyword evidence="3 7" id="KW-0812">Transmembrane</keyword>
<dbReference type="InterPro" id="IPR010619">
    <property type="entry name" value="ThrE-like_N"/>
</dbReference>
<reference evidence="9" key="1">
    <citation type="submission" date="2023-05" db="EMBL/GenBank/DDBJ databases">
        <title>Cataloging the Phylogenetic Diversity of Human Bladder Bacteria.</title>
        <authorList>
            <person name="Du J."/>
        </authorList>
    </citation>
    <scope>NUCLEOTIDE SEQUENCE</scope>
    <source>
        <strain evidence="9">UMB1231</strain>
    </source>
</reference>
<evidence type="ECO:0000313" key="10">
    <source>
        <dbReference type="Proteomes" id="UP001229251"/>
    </source>
</evidence>
<comment type="similarity">
    <text evidence="6">Belongs to the ThrE exporter (TC 2.A.79) family.</text>
</comment>
<dbReference type="Proteomes" id="UP001229251">
    <property type="component" value="Unassembled WGS sequence"/>
</dbReference>
<dbReference type="Pfam" id="PF06738">
    <property type="entry name" value="ThrE"/>
    <property type="match status" value="1"/>
</dbReference>
<name>A0AAJ1V1U1_9LACT</name>
<accession>A0AAJ1V1U1</accession>
<dbReference type="GO" id="GO:0005886">
    <property type="term" value="C:plasma membrane"/>
    <property type="evidence" value="ECO:0007669"/>
    <property type="project" value="UniProtKB-SubCell"/>
</dbReference>
<dbReference type="GO" id="GO:0022857">
    <property type="term" value="F:transmembrane transporter activity"/>
    <property type="evidence" value="ECO:0007669"/>
    <property type="project" value="InterPro"/>
</dbReference>
<dbReference type="InterPro" id="IPR050539">
    <property type="entry name" value="ThrE_Dicarb/AminoAcid_Exp"/>
</dbReference>
<evidence type="ECO:0000313" key="9">
    <source>
        <dbReference type="EMBL" id="MDK7186423.1"/>
    </source>
</evidence>
<feature type="domain" description="Threonine/serine exporter-like N-terminal" evidence="8">
    <location>
        <begin position="11"/>
        <end position="250"/>
    </location>
</feature>
<dbReference type="EMBL" id="JASOOE010000001">
    <property type="protein sequence ID" value="MDK7186423.1"/>
    <property type="molecule type" value="Genomic_DNA"/>
</dbReference>
<evidence type="ECO:0000259" key="8">
    <source>
        <dbReference type="Pfam" id="PF06738"/>
    </source>
</evidence>
<gene>
    <name evidence="9" type="ORF">QP433_00330</name>
</gene>
<dbReference type="PANTHER" id="PTHR34390">
    <property type="entry name" value="UPF0442 PROTEIN YJJB-RELATED"/>
    <property type="match status" value="1"/>
</dbReference>
<feature type="transmembrane region" description="Helical" evidence="7">
    <location>
        <begin position="125"/>
        <end position="155"/>
    </location>
</feature>
<evidence type="ECO:0000256" key="7">
    <source>
        <dbReference type="SAM" id="Phobius"/>
    </source>
</evidence>
<proteinExistence type="inferred from homology"/>
<evidence type="ECO:0000256" key="2">
    <source>
        <dbReference type="ARBA" id="ARBA00022475"/>
    </source>
</evidence>
<feature type="transmembrane region" description="Helical" evidence="7">
    <location>
        <begin position="233"/>
        <end position="255"/>
    </location>
</feature>
<feature type="transmembrane region" description="Helical" evidence="7">
    <location>
        <begin position="167"/>
        <end position="188"/>
    </location>
</feature>
<protein>
    <submittedName>
        <fullName evidence="9">Threonine/serine exporter family protein</fullName>
    </submittedName>
</protein>
<evidence type="ECO:0000256" key="3">
    <source>
        <dbReference type="ARBA" id="ARBA00022692"/>
    </source>
</evidence>
<evidence type="ECO:0000256" key="6">
    <source>
        <dbReference type="ARBA" id="ARBA00034125"/>
    </source>
</evidence>
<keyword evidence="2" id="KW-1003">Cell membrane</keyword>
<dbReference type="GO" id="GO:0015744">
    <property type="term" value="P:succinate transport"/>
    <property type="evidence" value="ECO:0007669"/>
    <property type="project" value="TreeGrafter"/>
</dbReference>
<organism evidence="9 10">
    <name type="scientific">Facklamia hominis</name>
    <dbReference type="NCBI Taxonomy" id="178214"/>
    <lineage>
        <taxon>Bacteria</taxon>
        <taxon>Bacillati</taxon>
        <taxon>Bacillota</taxon>
        <taxon>Bacilli</taxon>
        <taxon>Lactobacillales</taxon>
        <taxon>Aerococcaceae</taxon>
        <taxon>Facklamia</taxon>
    </lineage>
</organism>
<comment type="caution">
    <text evidence="9">The sequence shown here is derived from an EMBL/GenBank/DDBJ whole genome shotgun (WGS) entry which is preliminary data.</text>
</comment>
<dbReference type="PANTHER" id="PTHR34390:SF2">
    <property type="entry name" value="SUCCINATE TRANSPORTER SUBUNIT YJJP-RELATED"/>
    <property type="match status" value="1"/>
</dbReference>
<evidence type="ECO:0000256" key="1">
    <source>
        <dbReference type="ARBA" id="ARBA00004651"/>
    </source>
</evidence>
<keyword evidence="5 7" id="KW-0472">Membrane</keyword>
<comment type="subcellular location">
    <subcellularLocation>
        <location evidence="1">Cell membrane</location>
        <topology evidence="1">Multi-pass membrane protein</topology>
    </subcellularLocation>
</comment>